<sequence length="478" mass="53624">MNDIPLLELFTRLRKAGLPLGIDDYQLVLQAMQAGFGIGDKATLKRLCETLWVKSTEDKRLFDYHFEQLIGTGIVAKDPRKSKFDLITNYLAVVGALIIGVSIITLLANIFFINKNQNQENNTQTSQIPAPSSTTNQTQAPQNTGVNPSPTQQIQMNQDQNQLNWSGIFQIVLTIGLVSVSGISLTAFIYKFYIWVITLFYKPTVSDDNVLPEAIPNAPSSVLPAQLTQAIEDEVQVAQAVLQATSKNESIPHNPFILTSEYFPVTERQMKQSWRYLRRPVREGAATELDVEATANQIGRQGLWSQPVLVPRRVNRAEMLLLIDQDGSMVPFHTLSHRLAATALRGGRLGKAGIYYFHNCPIDYLYHDPHHQQAVLVSHIVTHVCSERTAVLIFSDAGAARGGFSEERYLLTEAFLQSLKQRVRYISWLNPMPRKRWLGTTAGEISLLVPMFEVSRPGLQDAIGVLRGRPTNFENRRI</sequence>
<feature type="region of interest" description="Disordered" evidence="1">
    <location>
        <begin position="122"/>
        <end position="155"/>
    </location>
</feature>
<organism evidence="3 4">
    <name type="scientific">Nostoc linckia FACHB-391</name>
    <dbReference type="NCBI Taxonomy" id="2692906"/>
    <lineage>
        <taxon>Bacteria</taxon>
        <taxon>Bacillati</taxon>
        <taxon>Cyanobacteriota</taxon>
        <taxon>Cyanophyceae</taxon>
        <taxon>Nostocales</taxon>
        <taxon>Nostocaceae</taxon>
        <taxon>Nostoc</taxon>
    </lineage>
</organism>
<feature type="transmembrane region" description="Helical" evidence="2">
    <location>
        <begin position="168"/>
        <end position="193"/>
    </location>
</feature>
<keyword evidence="2" id="KW-0812">Transmembrane</keyword>
<proteinExistence type="predicted"/>
<dbReference type="PANTHER" id="PTHR39338:SF7">
    <property type="entry name" value="BLL6692 PROTEIN"/>
    <property type="match status" value="1"/>
</dbReference>
<evidence type="ECO:0000313" key="4">
    <source>
        <dbReference type="Proteomes" id="UP000604661"/>
    </source>
</evidence>
<protein>
    <recommendedName>
        <fullName evidence="5">VWA containing CoxE family protein</fullName>
    </recommendedName>
</protein>
<reference evidence="3 4" key="1">
    <citation type="journal article" date="2020" name="ISME J.">
        <title>Comparative genomics reveals insights into cyanobacterial evolution and habitat adaptation.</title>
        <authorList>
            <person name="Chen M.Y."/>
            <person name="Teng W.K."/>
            <person name="Zhao L."/>
            <person name="Hu C.X."/>
            <person name="Zhou Y.K."/>
            <person name="Han B.P."/>
            <person name="Song L.R."/>
            <person name="Shu W.S."/>
        </authorList>
    </citation>
    <scope>NUCLEOTIDE SEQUENCE [LARGE SCALE GENOMIC DNA]</scope>
    <source>
        <strain evidence="3 4">FACHB-391</strain>
    </source>
</reference>
<dbReference type="RefSeq" id="WP_190895675.1">
    <property type="nucleotide sequence ID" value="NZ_JACJTE010000005.1"/>
</dbReference>
<dbReference type="EMBL" id="JACJTE010000005">
    <property type="protein sequence ID" value="MBD2560313.1"/>
    <property type="molecule type" value="Genomic_DNA"/>
</dbReference>
<evidence type="ECO:0000256" key="1">
    <source>
        <dbReference type="SAM" id="MobiDB-lite"/>
    </source>
</evidence>
<gene>
    <name evidence="3" type="ORF">H6G95_06700</name>
</gene>
<keyword evidence="2" id="KW-1133">Transmembrane helix</keyword>
<keyword evidence="2" id="KW-0472">Membrane</keyword>
<dbReference type="PANTHER" id="PTHR39338">
    <property type="entry name" value="BLL5662 PROTEIN-RELATED"/>
    <property type="match status" value="1"/>
</dbReference>
<dbReference type="Proteomes" id="UP000604661">
    <property type="component" value="Unassembled WGS sequence"/>
</dbReference>
<evidence type="ECO:0000313" key="3">
    <source>
        <dbReference type="EMBL" id="MBD2560313.1"/>
    </source>
</evidence>
<accession>A0ABR8EQV9</accession>
<name>A0ABR8EQV9_NOSLI</name>
<keyword evidence="4" id="KW-1185">Reference proteome</keyword>
<evidence type="ECO:0000256" key="2">
    <source>
        <dbReference type="SAM" id="Phobius"/>
    </source>
</evidence>
<evidence type="ECO:0008006" key="5">
    <source>
        <dbReference type="Google" id="ProtNLM"/>
    </source>
</evidence>
<feature type="compositionally biased region" description="Polar residues" evidence="1">
    <location>
        <begin position="123"/>
        <end position="151"/>
    </location>
</feature>
<comment type="caution">
    <text evidence="3">The sequence shown here is derived from an EMBL/GenBank/DDBJ whole genome shotgun (WGS) entry which is preliminary data.</text>
</comment>
<feature type="transmembrane region" description="Helical" evidence="2">
    <location>
        <begin position="90"/>
        <end position="113"/>
    </location>
</feature>